<evidence type="ECO:0000256" key="1">
    <source>
        <dbReference type="SAM" id="MobiDB-lite"/>
    </source>
</evidence>
<sequence>MNEHVIYASHNFIVNGDFANQLDGWIISDEQKVTRQEGVWEGKTIGFMSAVNTGTGEQTIALAPLPRPTAGRAVYELRFFYEAVQGAEGTLKINPSLGGEVELRLVPSREADAEQTLKPDQLLLDLNLVEYPYTLALAPDETSVKFTIISPDNGGPGRPGAVRATFVSVELWLEPLRLDSVIIDGEPQSPEEKLHLCFGASHALALQLASDSLWSGTNAGLLVNDGVVDPERILSANPSFGQEHSVDVPWEIFCADIFEDKEIERSLAIRSEYTAQTYPLNAVCGHFQLDVIPLQEADWYPVIDLDESVELRVRVVSHYTQTPLANREVTWTLKGPTPADDVVLLRQFSDENGEAGLTWIPDTAGDWLIDASVDSHYKKEDARYAFAVRALKEDPWLSAKFALDGSPREWAWGHETGYPCRGATHEVTLAFAEGHALAETELALHWDRNDTPGDLGMTFTPDLDDLNPVEGRGHKWEVVCGNQGDSLFGLSVSCSKLLRHSPLQELVLAHNWLVIGEVKPPSRFPSVGGADLRLEVQILSQVFGMGGVSGIEVQWRVGSGPEETLLTGDDGWCVYLFSPSEEGNFTVTARVASPHDEQYHEHVFEITVLAEDPWSRLVTVTLNGLREERVGLLCFRNTAPVDLLIMPGDDTLLDEDIYLALTNEENLDLKFHIEPSPSTPRKLTRSGLTWKVSSTSAISASFQLHVCHDELAPYELQGRLLSPTLEGEGELEFDEKPIEGIITHPCLGGTHTLKFNPRFGSLLIGLDIVAKWVDESNRDLNVKLVPDHAVALPSGGLEWMLDARDSAEGGTLALALELSQPGYTFPALPMVLAHNRMEITDLRGLTFDPIVGQTFFLEVKSQSYYTQRSVPGLEVSFAHEGTSTLIPTSENGWARCAITATRPGDQPVRAELTSPYDGPVGPSFTFDVKVLAAAEASDSSTVSPSTPLTHEGGEVSDEQKSVLSGLEIEKVRESSCDPVVGESVRLGLKVVSSGTRRAASGVEVTFVAEQKTIQVMTDAQGWAYFSYRPENSGEVSVVATVEHVENSAEAPPSHTFRIKSLAADPWADALIQLGTDGANSVWGQATLFPRTPQVHVIRLSVGNASSHLLNRDISLGLKGYSSARDVGLTVVPALGVPRQLTSAGLEWQCTGTIGGAYNVVLEASRLLNQSPLNLNSLGPVPPAGLAES</sequence>
<protein>
    <recommendedName>
        <fullName evidence="4">Big-1 domain-containing protein</fullName>
    </recommendedName>
</protein>
<evidence type="ECO:0000313" key="3">
    <source>
        <dbReference type="Proteomes" id="UP001222282"/>
    </source>
</evidence>
<dbReference type="EMBL" id="CP101655">
    <property type="protein sequence ID" value="WDR33868.1"/>
    <property type="molecule type" value="Genomic_DNA"/>
</dbReference>
<evidence type="ECO:0000313" key="2">
    <source>
        <dbReference type="EMBL" id="WDR33868.1"/>
    </source>
</evidence>
<feature type="compositionally biased region" description="Polar residues" evidence="1">
    <location>
        <begin position="939"/>
        <end position="948"/>
    </location>
</feature>
<feature type="region of interest" description="Disordered" evidence="1">
    <location>
        <begin position="939"/>
        <end position="961"/>
    </location>
</feature>
<feature type="compositionally biased region" description="Basic and acidic residues" evidence="1">
    <location>
        <begin position="951"/>
        <end position="960"/>
    </location>
</feature>
<accession>A0ABY7Z2K1</accession>
<organism evidence="2 3">
    <name type="scientific">Pseudomonas serboccidentalis</name>
    <dbReference type="NCBI Taxonomy" id="2964670"/>
    <lineage>
        <taxon>Bacteria</taxon>
        <taxon>Pseudomonadati</taxon>
        <taxon>Pseudomonadota</taxon>
        <taxon>Gammaproteobacteria</taxon>
        <taxon>Pseudomonadales</taxon>
        <taxon>Pseudomonadaceae</taxon>
        <taxon>Pseudomonas</taxon>
    </lineage>
</organism>
<dbReference type="Proteomes" id="UP001222282">
    <property type="component" value="Chromosome"/>
</dbReference>
<dbReference type="RefSeq" id="WP_215502726.1">
    <property type="nucleotide sequence ID" value="NZ_CP101655.1"/>
</dbReference>
<reference evidence="2 3" key="1">
    <citation type="submission" date="2022-07" db="EMBL/GenBank/DDBJ databases">
        <authorList>
            <person name="Abrouk D."/>
            <person name="Moenne-Loccoz Y."/>
            <person name="Todorovic I."/>
            <person name="Raicevic V."/>
            <person name="Jovicic-Petrovic J."/>
        </authorList>
    </citation>
    <scope>NUCLEOTIDE SEQUENCE [LARGE SCALE GENOMIC DNA]</scope>
    <source>
        <strain evidence="3">IT-P374</strain>
    </source>
</reference>
<gene>
    <name evidence="2" type="ORF">NN484_15225</name>
</gene>
<keyword evidence="3" id="KW-1185">Reference proteome</keyword>
<proteinExistence type="predicted"/>
<evidence type="ECO:0008006" key="4">
    <source>
        <dbReference type="Google" id="ProtNLM"/>
    </source>
</evidence>
<name>A0ABY7Z2K1_9PSED</name>